<evidence type="ECO:0000313" key="3">
    <source>
        <dbReference type="Proteomes" id="UP000784294"/>
    </source>
</evidence>
<evidence type="ECO:0000313" key="2">
    <source>
        <dbReference type="EMBL" id="VEL41647.1"/>
    </source>
</evidence>
<dbReference type="EMBL" id="CAAALY010270296">
    <property type="protein sequence ID" value="VEL41647.1"/>
    <property type="molecule type" value="Genomic_DNA"/>
</dbReference>
<reference evidence="2" key="1">
    <citation type="submission" date="2018-11" db="EMBL/GenBank/DDBJ databases">
        <authorList>
            <consortium name="Pathogen Informatics"/>
        </authorList>
    </citation>
    <scope>NUCLEOTIDE SEQUENCE</scope>
</reference>
<proteinExistence type="predicted"/>
<keyword evidence="1" id="KW-1133">Transmembrane helix</keyword>
<sequence>MDSDYANFYYLHGYFLLSYSNIFFNCYSFGAASGLVSRRMSASVIPPYTKSQRSMSMEEYDKPMGVENLVYNGQRKYSIAGEDTINEEGDSEIAA</sequence>
<comment type="caution">
    <text evidence="2">The sequence shown here is derived from an EMBL/GenBank/DDBJ whole genome shotgun (WGS) entry which is preliminary data.</text>
</comment>
<dbReference type="AlphaFoldDB" id="A0A3S5FH15"/>
<keyword evidence="3" id="KW-1185">Reference proteome</keyword>
<keyword evidence="1" id="KW-0812">Transmembrane</keyword>
<organism evidence="2 3">
    <name type="scientific">Protopolystoma xenopodis</name>
    <dbReference type="NCBI Taxonomy" id="117903"/>
    <lineage>
        <taxon>Eukaryota</taxon>
        <taxon>Metazoa</taxon>
        <taxon>Spiralia</taxon>
        <taxon>Lophotrochozoa</taxon>
        <taxon>Platyhelminthes</taxon>
        <taxon>Monogenea</taxon>
        <taxon>Polyopisthocotylea</taxon>
        <taxon>Polystomatidea</taxon>
        <taxon>Polystomatidae</taxon>
        <taxon>Protopolystoma</taxon>
    </lineage>
</organism>
<evidence type="ECO:0000256" key="1">
    <source>
        <dbReference type="SAM" id="Phobius"/>
    </source>
</evidence>
<protein>
    <submittedName>
        <fullName evidence="2">Uncharacterized protein</fullName>
    </submittedName>
</protein>
<feature type="transmembrane region" description="Helical" evidence="1">
    <location>
        <begin position="12"/>
        <end position="36"/>
    </location>
</feature>
<gene>
    <name evidence="2" type="ORF">PXEA_LOCUS35087</name>
</gene>
<keyword evidence="1" id="KW-0472">Membrane</keyword>
<name>A0A3S5FH15_9PLAT</name>
<dbReference type="Proteomes" id="UP000784294">
    <property type="component" value="Unassembled WGS sequence"/>
</dbReference>
<accession>A0A3S5FH15</accession>